<comment type="caution">
    <text evidence="3">The sequence shown here is derived from an EMBL/GenBank/DDBJ whole genome shotgun (WGS) entry which is preliminary data.</text>
</comment>
<dbReference type="InParanoid" id="A0A0V0QHM0"/>
<feature type="compositionally biased region" description="Basic residues" evidence="2">
    <location>
        <begin position="131"/>
        <end position="142"/>
    </location>
</feature>
<sequence>MLASQNENNILEISDTDIDQTIEELDLDEIIPQNSDSSLSHVLNKENQKPLFKLLAKALQKQLNLKKESFSGEIEISNPPIKNPKKNKKLVIIKNKSDERNPQLKKLKQQLTQQLNLPSHVNVNINLNKGPSKKNQQKKKIAQKIQENQKEIKINNPEKKQILQQQQQQNEENFVGQNIVEKYLSNYNFGVNMSIQEMLYSPEIENNEENNSEIENQFENQNQYENQKDNCLENQEQLQNQLINDNQIYQNQNINQNFVNHESESLEDEIQDKQQQIQEELHQQTDQNLAMDFGYQLLEKLGLDEQIFNNSNYFGKNQLKKQKNQKTIDEYINENFYHENEQENTDQDDEDSNEYDYEGEDNSKEEDFILSQKDLQFQQIEEQKKLQPNKFKDCDFLELFESCDENENGLILEQNKERIKSQLELKNEQIMKQIAEIDENLDDYKLDPELSLQKKQILQQYLTNLNYNQDEQNNIENNNNENLKFGKNMTIKGVNSTMQQNLEQYQGKQTAFNQEKMKIFSNNFYNQNCIKSLNKHLDNVAIQFQHENQDIKQSKNITPNEFNNFKNLAENICEQSKQQKLDLQPFYLQQLFHLQKQNNNFNQEEQRDLDTYEHKFREYKVPVEFDIYFTFPQQELTKIDKIFEFYIMKDNIYIDNVNFHTYDEFIQKMDEIEKNKEQNCDLDQYSVGNDIQNIKYSKQQLQQVNKIKNEQVKMLNKNKNQQQDQNNKISLKNQIKQNLIGQSYFSPLNQNFKNGSQKVIQLLDINLYPHYKFENNQSKKQEKNQQQQ</sequence>
<feature type="coiled-coil region" evidence="1">
    <location>
        <begin position="204"/>
        <end position="287"/>
    </location>
</feature>
<evidence type="ECO:0000256" key="2">
    <source>
        <dbReference type="SAM" id="MobiDB-lite"/>
    </source>
</evidence>
<dbReference type="Proteomes" id="UP000054937">
    <property type="component" value="Unassembled WGS sequence"/>
</dbReference>
<keyword evidence="4" id="KW-1185">Reference proteome</keyword>
<dbReference type="EMBL" id="LDAU01000166">
    <property type="protein sequence ID" value="KRX01676.1"/>
    <property type="molecule type" value="Genomic_DNA"/>
</dbReference>
<evidence type="ECO:0000256" key="1">
    <source>
        <dbReference type="SAM" id="Coils"/>
    </source>
</evidence>
<dbReference type="AlphaFoldDB" id="A0A0V0QHM0"/>
<feature type="region of interest" description="Disordered" evidence="2">
    <location>
        <begin position="337"/>
        <end position="362"/>
    </location>
</feature>
<evidence type="ECO:0000313" key="4">
    <source>
        <dbReference type="Proteomes" id="UP000054937"/>
    </source>
</evidence>
<name>A0A0V0QHM0_PSEPJ</name>
<gene>
    <name evidence="3" type="ORF">PPERSA_01546</name>
</gene>
<reference evidence="3 4" key="1">
    <citation type="journal article" date="2015" name="Sci. Rep.">
        <title>Genome of the facultative scuticociliatosis pathogen Pseudocohnilembus persalinus provides insight into its virulence through horizontal gene transfer.</title>
        <authorList>
            <person name="Xiong J."/>
            <person name="Wang G."/>
            <person name="Cheng J."/>
            <person name="Tian M."/>
            <person name="Pan X."/>
            <person name="Warren A."/>
            <person name="Jiang C."/>
            <person name="Yuan D."/>
            <person name="Miao W."/>
        </authorList>
    </citation>
    <scope>NUCLEOTIDE SEQUENCE [LARGE SCALE GENOMIC DNA]</scope>
    <source>
        <strain evidence="3">36N120E</strain>
    </source>
</reference>
<accession>A0A0V0QHM0</accession>
<proteinExistence type="predicted"/>
<evidence type="ECO:0000313" key="3">
    <source>
        <dbReference type="EMBL" id="KRX01676.1"/>
    </source>
</evidence>
<feature type="coiled-coil region" evidence="1">
    <location>
        <begin position="698"/>
        <end position="732"/>
    </location>
</feature>
<feature type="coiled-coil region" evidence="1">
    <location>
        <begin position="416"/>
        <end position="447"/>
    </location>
</feature>
<keyword evidence="1" id="KW-0175">Coiled coil</keyword>
<protein>
    <submittedName>
        <fullName evidence="3">Uncharacterized protein</fullName>
    </submittedName>
</protein>
<feature type="region of interest" description="Disordered" evidence="2">
    <location>
        <begin position="127"/>
        <end position="146"/>
    </location>
</feature>
<feature type="compositionally biased region" description="Acidic residues" evidence="2">
    <location>
        <begin position="342"/>
        <end position="360"/>
    </location>
</feature>
<organism evidence="3 4">
    <name type="scientific">Pseudocohnilembus persalinus</name>
    <name type="common">Ciliate</name>
    <dbReference type="NCBI Taxonomy" id="266149"/>
    <lineage>
        <taxon>Eukaryota</taxon>
        <taxon>Sar</taxon>
        <taxon>Alveolata</taxon>
        <taxon>Ciliophora</taxon>
        <taxon>Intramacronucleata</taxon>
        <taxon>Oligohymenophorea</taxon>
        <taxon>Scuticociliatia</taxon>
        <taxon>Philasterida</taxon>
        <taxon>Pseudocohnilembidae</taxon>
        <taxon>Pseudocohnilembus</taxon>
    </lineage>
</organism>